<reference evidence="2" key="1">
    <citation type="journal article" date="2020" name="Stud. Mycol.">
        <title>101 Dothideomycetes genomes: a test case for predicting lifestyles and emergence of pathogens.</title>
        <authorList>
            <person name="Haridas S."/>
            <person name="Albert R."/>
            <person name="Binder M."/>
            <person name="Bloem J."/>
            <person name="Labutti K."/>
            <person name="Salamov A."/>
            <person name="Andreopoulos B."/>
            <person name="Baker S."/>
            <person name="Barry K."/>
            <person name="Bills G."/>
            <person name="Bluhm B."/>
            <person name="Cannon C."/>
            <person name="Castanera R."/>
            <person name="Culley D."/>
            <person name="Daum C."/>
            <person name="Ezra D."/>
            <person name="Gonzalez J."/>
            <person name="Henrissat B."/>
            <person name="Kuo A."/>
            <person name="Liang C."/>
            <person name="Lipzen A."/>
            <person name="Lutzoni F."/>
            <person name="Magnuson J."/>
            <person name="Mondo S."/>
            <person name="Nolan M."/>
            <person name="Ohm R."/>
            <person name="Pangilinan J."/>
            <person name="Park H.-J."/>
            <person name="Ramirez L."/>
            <person name="Alfaro M."/>
            <person name="Sun H."/>
            <person name="Tritt A."/>
            <person name="Yoshinaga Y."/>
            <person name="Zwiers L.-H."/>
            <person name="Turgeon B."/>
            <person name="Goodwin S."/>
            <person name="Spatafora J."/>
            <person name="Crous P."/>
            <person name="Grigoriev I."/>
        </authorList>
    </citation>
    <scope>NUCLEOTIDE SEQUENCE</scope>
    <source>
        <strain evidence="2">CBS 109.77</strain>
    </source>
</reference>
<dbReference type="Proteomes" id="UP000799757">
    <property type="component" value="Unassembled WGS sequence"/>
</dbReference>
<dbReference type="EMBL" id="MU002255">
    <property type="protein sequence ID" value="KAF2788026.1"/>
    <property type="molecule type" value="Genomic_DNA"/>
</dbReference>
<keyword evidence="3" id="KW-1185">Reference proteome</keyword>
<dbReference type="OrthoDB" id="3540210at2759"/>
<gene>
    <name evidence="2" type="ORF">K505DRAFT_192448</name>
</gene>
<organism evidence="2 3">
    <name type="scientific">Melanomma pulvis-pyrius CBS 109.77</name>
    <dbReference type="NCBI Taxonomy" id="1314802"/>
    <lineage>
        <taxon>Eukaryota</taxon>
        <taxon>Fungi</taxon>
        <taxon>Dikarya</taxon>
        <taxon>Ascomycota</taxon>
        <taxon>Pezizomycotina</taxon>
        <taxon>Dothideomycetes</taxon>
        <taxon>Pleosporomycetidae</taxon>
        <taxon>Pleosporales</taxon>
        <taxon>Melanommataceae</taxon>
        <taxon>Melanomma</taxon>
    </lineage>
</organism>
<dbReference type="AlphaFoldDB" id="A0A6A6WV86"/>
<evidence type="ECO:0000313" key="2">
    <source>
        <dbReference type="EMBL" id="KAF2788026.1"/>
    </source>
</evidence>
<evidence type="ECO:0000313" key="3">
    <source>
        <dbReference type="Proteomes" id="UP000799757"/>
    </source>
</evidence>
<keyword evidence="1" id="KW-0472">Membrane</keyword>
<feature type="non-terminal residue" evidence="2">
    <location>
        <position position="1"/>
    </location>
</feature>
<proteinExistence type="predicted"/>
<protein>
    <submittedName>
        <fullName evidence="2">Uncharacterized protein</fullName>
    </submittedName>
</protein>
<sequence length="576" mass="63949">INWTRGKVNGSTITLSSRNAGLLVAFLAIFVSFAGGALWRILAIVFHHQRTSNGPQDGLHYQQQVILRNATSPGVALWQFVSLLSWRKLSRRPIWRSLPLIVTALVILTVFFASGILVSAVTRTSGSEVLVHSDLCGNWTLISEKGVFGFQTKSLNDTINAASYARSCYGGPSNKKALECNQYQSQTLPYITNNKKACPFADEMCGSEVFTLDTGKLSSHDHLGINSKFEDRISYRRKTTCAPLEIGSFRITRNYTDALNDEIGDLYGLEGDSEVTFAYNRHASSMGHGYDLHSVDYSSGNGVNNHWKPRDVLLRNDSDISLMFLSANNIKYYGQVEDPIFNATDIINTFIDNGKNVSLYTSFYWVTAMGCVDQHQFCNPVNNKCTKLDSHFSAVREAQKSIRLNPMQHYTISVLSRDLYLSIVSRSIDGRGSAALRAQEYVSDLFSLPLPKDQWKKEVEYWFTIGLAKVQKAIVEYATGPSNVVDGTYLYKPNDTVSHQLCHSQKIKAPPGSGATSFSTLGVSVVVAIGGLLILGHLTLELVVANSNPNHSYKLMRWAMDEKLQLQRQAFQGVGM</sequence>
<keyword evidence="1" id="KW-1133">Transmembrane helix</keyword>
<feature type="transmembrane region" description="Helical" evidence="1">
    <location>
        <begin position="66"/>
        <end position="86"/>
    </location>
</feature>
<feature type="non-terminal residue" evidence="2">
    <location>
        <position position="576"/>
    </location>
</feature>
<name>A0A6A6WV86_9PLEO</name>
<keyword evidence="1" id="KW-0812">Transmembrane</keyword>
<accession>A0A6A6WV86</accession>
<feature type="transmembrane region" description="Helical" evidence="1">
    <location>
        <begin position="21"/>
        <end position="46"/>
    </location>
</feature>
<evidence type="ECO:0000256" key="1">
    <source>
        <dbReference type="SAM" id="Phobius"/>
    </source>
</evidence>
<feature type="transmembrane region" description="Helical" evidence="1">
    <location>
        <begin position="98"/>
        <end position="121"/>
    </location>
</feature>